<keyword evidence="7" id="KW-0418">Kinase</keyword>
<dbReference type="OrthoDB" id="759642at2"/>
<dbReference type="InterPro" id="IPR036890">
    <property type="entry name" value="HATPase_C_sf"/>
</dbReference>
<keyword evidence="6" id="KW-0547">Nucleotide-binding</keyword>
<feature type="domain" description="HAMP" evidence="13">
    <location>
        <begin position="307"/>
        <end position="359"/>
    </location>
</feature>
<dbReference type="Pfam" id="PF00672">
    <property type="entry name" value="HAMP"/>
    <property type="match status" value="1"/>
</dbReference>
<keyword evidence="4" id="KW-0808">Transferase</keyword>
<accession>A0A6B8RN65</accession>
<evidence type="ECO:0000256" key="2">
    <source>
        <dbReference type="ARBA" id="ARBA00022475"/>
    </source>
</evidence>
<dbReference type="Proteomes" id="UP000426246">
    <property type="component" value="Chromosome"/>
</dbReference>
<evidence type="ECO:0000259" key="13">
    <source>
        <dbReference type="PROSITE" id="PS50885"/>
    </source>
</evidence>
<dbReference type="CDD" id="cd06225">
    <property type="entry name" value="HAMP"/>
    <property type="match status" value="1"/>
</dbReference>
<gene>
    <name evidence="14" type="ORF">EHS13_21555</name>
</gene>
<keyword evidence="10" id="KW-0902">Two-component regulatory system</keyword>
<dbReference type="AlphaFoldDB" id="A0A6B8RN65"/>
<evidence type="ECO:0000256" key="9">
    <source>
        <dbReference type="ARBA" id="ARBA00022989"/>
    </source>
</evidence>
<dbReference type="GO" id="GO:0005886">
    <property type="term" value="C:plasma membrane"/>
    <property type="evidence" value="ECO:0007669"/>
    <property type="project" value="UniProtKB-SubCell"/>
</dbReference>
<dbReference type="SUPFAM" id="SSF55874">
    <property type="entry name" value="ATPase domain of HSP90 chaperone/DNA topoisomerase II/histidine kinase"/>
    <property type="match status" value="1"/>
</dbReference>
<evidence type="ECO:0000313" key="15">
    <source>
        <dbReference type="Proteomes" id="UP000426246"/>
    </source>
</evidence>
<proteinExistence type="predicted"/>
<keyword evidence="8" id="KW-0067">ATP-binding</keyword>
<dbReference type="SMART" id="SM00304">
    <property type="entry name" value="HAMP"/>
    <property type="match status" value="1"/>
</dbReference>
<dbReference type="PANTHER" id="PTHR34220:SF11">
    <property type="entry name" value="SENSOR PROTEIN KINASE HPTS"/>
    <property type="match status" value="1"/>
</dbReference>
<dbReference type="KEGG" id="ppsc:EHS13_21555"/>
<keyword evidence="5 12" id="KW-0812">Transmembrane</keyword>
<dbReference type="SUPFAM" id="SSF158472">
    <property type="entry name" value="HAMP domain-like"/>
    <property type="match status" value="1"/>
</dbReference>
<name>A0A6B8RN65_9BACL</name>
<evidence type="ECO:0000256" key="11">
    <source>
        <dbReference type="ARBA" id="ARBA00023136"/>
    </source>
</evidence>
<evidence type="ECO:0000256" key="3">
    <source>
        <dbReference type="ARBA" id="ARBA00022553"/>
    </source>
</evidence>
<dbReference type="InterPro" id="IPR003660">
    <property type="entry name" value="HAMP_dom"/>
</dbReference>
<dbReference type="PROSITE" id="PS50885">
    <property type="entry name" value="HAMP"/>
    <property type="match status" value="1"/>
</dbReference>
<evidence type="ECO:0000256" key="8">
    <source>
        <dbReference type="ARBA" id="ARBA00022840"/>
    </source>
</evidence>
<evidence type="ECO:0000256" key="5">
    <source>
        <dbReference type="ARBA" id="ARBA00022692"/>
    </source>
</evidence>
<protein>
    <submittedName>
        <fullName evidence="14">HAMP domain-containing protein</fullName>
    </submittedName>
</protein>
<dbReference type="RefSeq" id="WP_155702389.1">
    <property type="nucleotide sequence ID" value="NZ_CP034235.1"/>
</dbReference>
<evidence type="ECO:0000256" key="4">
    <source>
        <dbReference type="ARBA" id="ARBA00022679"/>
    </source>
</evidence>
<feature type="transmembrane region" description="Helical" evidence="12">
    <location>
        <begin position="286"/>
        <end position="305"/>
    </location>
</feature>
<evidence type="ECO:0000256" key="12">
    <source>
        <dbReference type="SAM" id="Phobius"/>
    </source>
</evidence>
<keyword evidence="3" id="KW-0597">Phosphoprotein</keyword>
<dbReference type="Gene3D" id="6.10.340.10">
    <property type="match status" value="1"/>
</dbReference>
<reference evidence="15" key="1">
    <citation type="submission" date="2018-11" db="EMBL/GenBank/DDBJ databases">
        <title>Complete genome sequence of Paenibacillus sp. ML311-T8.</title>
        <authorList>
            <person name="Nam Y.-D."/>
            <person name="Kang J."/>
            <person name="Chung W.-H."/>
            <person name="Park Y.S."/>
        </authorList>
    </citation>
    <scope>NUCLEOTIDE SEQUENCE [LARGE SCALE GENOMIC DNA]</scope>
    <source>
        <strain evidence="15">ML311-T8</strain>
    </source>
</reference>
<sequence length="578" mass="67211">MRKATIRSRLIIGFCLVTIPLTILLLLNSLYATKVIHSQLAVSNKNLLTMYMNNTDSILDEINKFLYKTAKQDTNLISLSEYDKNSFEYYDKKIHVVNELNLNSTYYNAADVLFAYSSKHDELLIAPQQLVPYDKKQAIQAKLLEILKDRSMVQKNNQWTLVKLDQEYGLVRIVDTDYKSYIGAWIDLSRLILPFQHLSEDNRVQAMFVSNAGEAVTELPNEHLEDQSKLINWSQYMNQPQKIYNIIKLKEPYFLVDQQSKFADIRLVLMIPEKDLLEGLTFFKQLNYLIPLLVVIILILYLVFLQRSIVKPIHNLIQGMRKVRTGNLSVRLEEHNLAEFILINETFNDMAEEIEHLKIDVYEEHIQTQKAELKHLQAQIHPHFFMNSLNIVFNLAQIKNFELIQTMALHLVKFFRFTTRTHLLTVKLSEELEHISNYLIIQSLRFPDNLAYEVNIASELEDYSIPPLTVQPLVENALIHGFTIKHVEPFKVSIHVTLDPLMPDEYILIRVMDNGKGIASEVLEVLQSNQYYQSEEGHIGLSNVLRRCRLYYKSEVSLTFENTVPKGAIVSLRLPRNV</sequence>
<evidence type="ECO:0000256" key="1">
    <source>
        <dbReference type="ARBA" id="ARBA00004651"/>
    </source>
</evidence>
<dbReference type="PANTHER" id="PTHR34220">
    <property type="entry name" value="SENSOR HISTIDINE KINASE YPDA"/>
    <property type="match status" value="1"/>
</dbReference>
<evidence type="ECO:0000313" key="14">
    <source>
        <dbReference type="EMBL" id="QGQ97287.1"/>
    </source>
</evidence>
<keyword evidence="9 12" id="KW-1133">Transmembrane helix</keyword>
<keyword evidence="15" id="KW-1185">Reference proteome</keyword>
<evidence type="ECO:0000256" key="10">
    <source>
        <dbReference type="ARBA" id="ARBA00023012"/>
    </source>
</evidence>
<comment type="subcellular location">
    <subcellularLocation>
        <location evidence="1">Cell membrane</location>
        <topology evidence="1">Multi-pass membrane protein</topology>
    </subcellularLocation>
</comment>
<keyword evidence="11 12" id="KW-0472">Membrane</keyword>
<dbReference type="InterPro" id="IPR003594">
    <property type="entry name" value="HATPase_dom"/>
</dbReference>
<dbReference type="GO" id="GO:0000155">
    <property type="term" value="F:phosphorelay sensor kinase activity"/>
    <property type="evidence" value="ECO:0007669"/>
    <property type="project" value="InterPro"/>
</dbReference>
<dbReference type="GO" id="GO:0005524">
    <property type="term" value="F:ATP binding"/>
    <property type="evidence" value="ECO:0007669"/>
    <property type="project" value="UniProtKB-KW"/>
</dbReference>
<keyword evidence="2" id="KW-1003">Cell membrane</keyword>
<evidence type="ECO:0000256" key="7">
    <source>
        <dbReference type="ARBA" id="ARBA00022777"/>
    </source>
</evidence>
<dbReference type="Pfam" id="PF06580">
    <property type="entry name" value="His_kinase"/>
    <property type="match status" value="1"/>
</dbReference>
<organism evidence="14 15">
    <name type="scientific">Paenibacillus psychroresistens</name>
    <dbReference type="NCBI Taxonomy" id="1778678"/>
    <lineage>
        <taxon>Bacteria</taxon>
        <taxon>Bacillati</taxon>
        <taxon>Bacillota</taxon>
        <taxon>Bacilli</taxon>
        <taxon>Bacillales</taxon>
        <taxon>Paenibacillaceae</taxon>
        <taxon>Paenibacillus</taxon>
    </lineage>
</organism>
<dbReference type="InterPro" id="IPR010559">
    <property type="entry name" value="Sig_transdc_His_kin_internal"/>
</dbReference>
<dbReference type="Gene3D" id="3.30.565.10">
    <property type="entry name" value="Histidine kinase-like ATPase, C-terminal domain"/>
    <property type="match status" value="1"/>
</dbReference>
<evidence type="ECO:0000256" key="6">
    <source>
        <dbReference type="ARBA" id="ARBA00022741"/>
    </source>
</evidence>
<dbReference type="InterPro" id="IPR050640">
    <property type="entry name" value="Bact_2-comp_sensor_kinase"/>
</dbReference>
<dbReference type="EMBL" id="CP034235">
    <property type="protein sequence ID" value="QGQ97287.1"/>
    <property type="molecule type" value="Genomic_DNA"/>
</dbReference>
<dbReference type="Pfam" id="PF02518">
    <property type="entry name" value="HATPase_c"/>
    <property type="match status" value="1"/>
</dbReference>